<keyword evidence="4 11" id="KW-0489">Methyltransferase</keyword>
<name>A0A0H2VJK9_STAES</name>
<dbReference type="GeneID" id="50017807"/>
<organism evidence="11 12">
    <name type="scientific">Staphylococcus epidermidis (strain ATCC 12228 / FDA PCI 1200)</name>
    <dbReference type="NCBI Taxonomy" id="176280"/>
    <lineage>
        <taxon>Bacteria</taxon>
        <taxon>Bacillati</taxon>
        <taxon>Bacillota</taxon>
        <taxon>Bacilli</taxon>
        <taxon>Bacillales</taxon>
        <taxon>Staphylococcaceae</taxon>
        <taxon>Staphylococcus</taxon>
    </lineage>
</organism>
<dbReference type="HOGENOM" id="CLU_000445_52_2_9"/>
<dbReference type="InterPro" id="IPR014048">
    <property type="entry name" value="MethylDNA_cys_MeTrfase_DNA-bd"/>
</dbReference>
<dbReference type="AlphaFoldDB" id="A0A0H2VJK9"/>
<dbReference type="PANTHER" id="PTHR10815">
    <property type="entry name" value="METHYLATED-DNA--PROTEIN-CYSTEINE METHYLTRANSFERASE"/>
    <property type="match status" value="1"/>
</dbReference>
<dbReference type="Pfam" id="PF01035">
    <property type="entry name" value="DNA_binding_1"/>
    <property type="match status" value="1"/>
</dbReference>
<comment type="similarity">
    <text evidence="2">Belongs to the MGMT family.</text>
</comment>
<dbReference type="PANTHER" id="PTHR10815:SF5">
    <property type="entry name" value="METHYLATED-DNA--PROTEIN-CYSTEINE METHYLTRANSFERASE"/>
    <property type="match status" value="1"/>
</dbReference>
<keyword evidence="7" id="KW-0234">DNA repair</keyword>
<accession>A0A0H2VJK9</accession>
<comment type="catalytic activity">
    <reaction evidence="8">
        <text>a 6-O-methyl-2'-deoxyguanosine in DNA + L-cysteinyl-[protein] = S-methyl-L-cysteinyl-[protein] + a 2'-deoxyguanosine in DNA</text>
        <dbReference type="Rhea" id="RHEA:24000"/>
        <dbReference type="Rhea" id="RHEA-COMP:10131"/>
        <dbReference type="Rhea" id="RHEA-COMP:10132"/>
        <dbReference type="Rhea" id="RHEA-COMP:11367"/>
        <dbReference type="Rhea" id="RHEA-COMP:11368"/>
        <dbReference type="ChEBI" id="CHEBI:29950"/>
        <dbReference type="ChEBI" id="CHEBI:82612"/>
        <dbReference type="ChEBI" id="CHEBI:85445"/>
        <dbReference type="ChEBI" id="CHEBI:85448"/>
        <dbReference type="EC" id="2.1.1.63"/>
    </reaction>
</comment>
<keyword evidence="5 11" id="KW-0808">Transferase</keyword>
<dbReference type="eggNOG" id="COG0350">
    <property type="taxonomic scope" value="Bacteria"/>
</dbReference>
<dbReference type="InterPro" id="IPR001497">
    <property type="entry name" value="MethylDNA_cys_MeTrfase_AS"/>
</dbReference>
<sequence length="172" mass="19322">MYQSMYDSPVGLLQLITNDGISLSHVLYPNQHLKGIKTKDTLDVFKDTKAWLREYFKGNYPEIKVPLAPKGTDFQQKVWNELQTIRYRELKTYGEIAKTVGRAMNKPAMSAQAVGGAVGSNPISILIPCHRVVGKDGNLTGYGGTLDNKIKLLKLEEIDMTHLYRPKKTTKP</sequence>
<evidence type="ECO:0000256" key="3">
    <source>
        <dbReference type="ARBA" id="ARBA00011918"/>
    </source>
</evidence>
<dbReference type="OrthoDB" id="9802228at2"/>
<dbReference type="PROSITE" id="PS00374">
    <property type="entry name" value="MGMT"/>
    <property type="match status" value="1"/>
</dbReference>
<dbReference type="Pfam" id="PF02870">
    <property type="entry name" value="Methyltransf_1N"/>
    <property type="match status" value="1"/>
</dbReference>
<dbReference type="InterPro" id="IPR036217">
    <property type="entry name" value="MethylDNA_cys_MeTrfase_DNAb"/>
</dbReference>
<evidence type="ECO:0000256" key="4">
    <source>
        <dbReference type="ARBA" id="ARBA00022603"/>
    </source>
</evidence>
<dbReference type="NCBIfam" id="TIGR00589">
    <property type="entry name" value="ogt"/>
    <property type="match status" value="1"/>
</dbReference>
<evidence type="ECO:0000259" key="10">
    <source>
        <dbReference type="Pfam" id="PF02870"/>
    </source>
</evidence>
<dbReference type="GO" id="GO:0003908">
    <property type="term" value="F:methylated-DNA-[protein]-cysteine S-methyltransferase activity"/>
    <property type="evidence" value="ECO:0007669"/>
    <property type="project" value="UniProtKB-EC"/>
</dbReference>
<evidence type="ECO:0000256" key="8">
    <source>
        <dbReference type="ARBA" id="ARBA00049348"/>
    </source>
</evidence>
<dbReference type="Gene3D" id="3.30.160.70">
    <property type="entry name" value="Methylated DNA-protein cysteine methyltransferase domain"/>
    <property type="match status" value="1"/>
</dbReference>
<dbReference type="CDD" id="cd06445">
    <property type="entry name" value="ATase"/>
    <property type="match status" value="1"/>
</dbReference>
<evidence type="ECO:0000256" key="6">
    <source>
        <dbReference type="ARBA" id="ARBA00022763"/>
    </source>
</evidence>
<dbReference type="InterPro" id="IPR008332">
    <property type="entry name" value="MethylG_MeTrfase_N"/>
</dbReference>
<dbReference type="InterPro" id="IPR036388">
    <property type="entry name" value="WH-like_DNA-bd_sf"/>
</dbReference>
<reference evidence="11 12" key="1">
    <citation type="journal article" date="2003" name="Mol. Microbiol.">
        <title>Genome-based analysis of virulence genes in a non-biofilm-forming Staphylococcus epidermidis strain (ATCC 12228).</title>
        <authorList>
            <person name="Zhang Y.Q."/>
            <person name="Ren S.X."/>
            <person name="Li H.L."/>
            <person name="Wang Y.X."/>
            <person name="Fu G."/>
            <person name="Yang J."/>
            <person name="Qin Z.Q."/>
            <person name="Miao Y.G."/>
            <person name="Wang W.Y."/>
            <person name="Chen R.S."/>
            <person name="Shen Y."/>
            <person name="Chen Z."/>
            <person name="Yuan Z.H."/>
            <person name="Zhao G.P."/>
            <person name="Qu D."/>
            <person name="Danchin A."/>
            <person name="Wen Y.M."/>
        </authorList>
    </citation>
    <scope>NUCLEOTIDE SEQUENCE [LARGE SCALE GENOMIC DNA]</scope>
    <source>
        <strain evidence="12">ATCC 12228 / FDA PCI 1200</strain>
    </source>
</reference>
<dbReference type="SUPFAM" id="SSF46767">
    <property type="entry name" value="Methylated DNA-protein cysteine methyltransferase, C-terminal domain"/>
    <property type="match status" value="1"/>
</dbReference>
<dbReference type="SUPFAM" id="SSF53155">
    <property type="entry name" value="Methylated DNA-protein cysteine methyltransferase domain"/>
    <property type="match status" value="1"/>
</dbReference>
<dbReference type="Proteomes" id="UP000001411">
    <property type="component" value="Chromosome"/>
</dbReference>
<evidence type="ECO:0000256" key="1">
    <source>
        <dbReference type="ARBA" id="ARBA00001286"/>
    </source>
</evidence>
<dbReference type="EMBL" id="AE015929">
    <property type="protein sequence ID" value="AAO05753.1"/>
    <property type="molecule type" value="Genomic_DNA"/>
</dbReference>
<protein>
    <recommendedName>
        <fullName evidence="3">methylated-DNA--[protein]-cysteine S-methyltransferase</fullName>
        <ecNumber evidence="3">2.1.1.63</ecNumber>
    </recommendedName>
</protein>
<dbReference type="Gene3D" id="1.10.10.10">
    <property type="entry name" value="Winged helix-like DNA-binding domain superfamily/Winged helix DNA-binding domain"/>
    <property type="match status" value="1"/>
</dbReference>
<dbReference type="RefSeq" id="WP_002456694.1">
    <property type="nucleotide sequence ID" value="NC_004461.1"/>
</dbReference>
<dbReference type="InterPro" id="IPR036631">
    <property type="entry name" value="MGMT_N_sf"/>
</dbReference>
<feature type="domain" description="Methylated-DNA-[protein]-cysteine S-methyltransferase DNA binding" evidence="9">
    <location>
        <begin position="73"/>
        <end position="157"/>
    </location>
</feature>
<keyword evidence="6" id="KW-0227">DNA damage</keyword>
<evidence type="ECO:0000259" key="9">
    <source>
        <dbReference type="Pfam" id="PF01035"/>
    </source>
</evidence>
<comment type="catalytic activity">
    <reaction evidence="1">
        <text>a 4-O-methyl-thymidine in DNA + L-cysteinyl-[protein] = a thymidine in DNA + S-methyl-L-cysteinyl-[protein]</text>
        <dbReference type="Rhea" id="RHEA:53428"/>
        <dbReference type="Rhea" id="RHEA-COMP:10131"/>
        <dbReference type="Rhea" id="RHEA-COMP:10132"/>
        <dbReference type="Rhea" id="RHEA-COMP:13555"/>
        <dbReference type="Rhea" id="RHEA-COMP:13556"/>
        <dbReference type="ChEBI" id="CHEBI:29950"/>
        <dbReference type="ChEBI" id="CHEBI:82612"/>
        <dbReference type="ChEBI" id="CHEBI:137386"/>
        <dbReference type="ChEBI" id="CHEBI:137387"/>
        <dbReference type="EC" id="2.1.1.63"/>
    </reaction>
</comment>
<dbReference type="GO" id="GO:0032259">
    <property type="term" value="P:methylation"/>
    <property type="evidence" value="ECO:0007669"/>
    <property type="project" value="UniProtKB-KW"/>
</dbReference>
<dbReference type="KEGG" id="sep:SE_2111"/>
<evidence type="ECO:0000256" key="7">
    <source>
        <dbReference type="ARBA" id="ARBA00023204"/>
    </source>
</evidence>
<evidence type="ECO:0000313" key="11">
    <source>
        <dbReference type="EMBL" id="AAO05753.1"/>
    </source>
</evidence>
<dbReference type="EC" id="2.1.1.63" evidence="3"/>
<feature type="domain" description="Methylguanine DNA methyltransferase ribonuclease-like" evidence="10">
    <location>
        <begin position="1"/>
        <end position="68"/>
    </location>
</feature>
<dbReference type="GO" id="GO:0006281">
    <property type="term" value="P:DNA repair"/>
    <property type="evidence" value="ECO:0007669"/>
    <property type="project" value="UniProtKB-KW"/>
</dbReference>
<proteinExistence type="inferred from homology"/>
<gene>
    <name evidence="11" type="ordered locus">SE_2111</name>
</gene>
<dbReference type="FunFam" id="1.10.10.10:FF:000214">
    <property type="entry name" value="Methylated-DNA--protein-cysteine methyltransferase"/>
    <property type="match status" value="1"/>
</dbReference>
<evidence type="ECO:0000256" key="5">
    <source>
        <dbReference type="ARBA" id="ARBA00022679"/>
    </source>
</evidence>
<dbReference type="PATRIC" id="fig|176280.10.peg.2062"/>
<evidence type="ECO:0000313" key="12">
    <source>
        <dbReference type="Proteomes" id="UP000001411"/>
    </source>
</evidence>
<evidence type="ECO:0000256" key="2">
    <source>
        <dbReference type="ARBA" id="ARBA00008711"/>
    </source>
</evidence>